<evidence type="ECO:0000313" key="2">
    <source>
        <dbReference type="Proteomes" id="UP000825729"/>
    </source>
</evidence>
<proteinExistence type="predicted"/>
<evidence type="ECO:0000313" key="1">
    <source>
        <dbReference type="EMBL" id="KAG9441163.1"/>
    </source>
</evidence>
<gene>
    <name evidence="1" type="ORF">H6P81_017017</name>
</gene>
<dbReference type="AlphaFoldDB" id="A0AAV7DY16"/>
<accession>A0AAV7DY16</accession>
<sequence>MPLSSKPPPRWKTMCMGQGARSIMSHPLATSTSPVGYSATHEKRVHCLRIGRAHFKLCSARLFGAPVLKTEFQQALKVLSHYFKFSTKYKTRFDFIINQSNIGLLVATTLSSYCLQFPFRVKKRPSNEVVVECKTILVKRVSKEDHESKEDPPNQGVFYDLQCLIIRSVAKDSKRFLACHTSDQMDNLPTGYGRVYRIEPRKVDCRELIRETTSLEVDVPLEVGPNLRLYIMY</sequence>
<comment type="caution">
    <text evidence="1">The sequence shown here is derived from an EMBL/GenBank/DDBJ whole genome shotgun (WGS) entry which is preliminary data.</text>
</comment>
<protein>
    <submittedName>
        <fullName evidence="1">Uncharacterized protein</fullName>
    </submittedName>
</protein>
<organism evidence="1 2">
    <name type="scientific">Aristolochia fimbriata</name>
    <name type="common">White veined hardy Dutchman's pipe vine</name>
    <dbReference type="NCBI Taxonomy" id="158543"/>
    <lineage>
        <taxon>Eukaryota</taxon>
        <taxon>Viridiplantae</taxon>
        <taxon>Streptophyta</taxon>
        <taxon>Embryophyta</taxon>
        <taxon>Tracheophyta</taxon>
        <taxon>Spermatophyta</taxon>
        <taxon>Magnoliopsida</taxon>
        <taxon>Magnoliidae</taxon>
        <taxon>Piperales</taxon>
        <taxon>Aristolochiaceae</taxon>
        <taxon>Aristolochia</taxon>
    </lineage>
</organism>
<keyword evidence="2" id="KW-1185">Reference proteome</keyword>
<dbReference type="EMBL" id="JAINDJ010000007">
    <property type="protein sequence ID" value="KAG9441163.1"/>
    <property type="molecule type" value="Genomic_DNA"/>
</dbReference>
<dbReference type="Proteomes" id="UP000825729">
    <property type="component" value="Unassembled WGS sequence"/>
</dbReference>
<name>A0AAV7DY16_ARIFI</name>
<reference evidence="1 2" key="1">
    <citation type="submission" date="2021-07" db="EMBL/GenBank/DDBJ databases">
        <title>The Aristolochia fimbriata genome: insights into angiosperm evolution, floral development and chemical biosynthesis.</title>
        <authorList>
            <person name="Jiao Y."/>
        </authorList>
    </citation>
    <scope>NUCLEOTIDE SEQUENCE [LARGE SCALE GENOMIC DNA]</scope>
    <source>
        <strain evidence="1">IBCAS-2021</strain>
        <tissue evidence="1">Leaf</tissue>
    </source>
</reference>